<feature type="chain" id="PRO_5022703714" description="Copper acquisition factor BIM1-like domain-containing protein" evidence="9">
    <location>
        <begin position="18"/>
        <end position="298"/>
    </location>
</feature>
<dbReference type="AlphaFoldDB" id="A0A5D3B5M8"/>
<keyword evidence="5 8" id="KW-0472">Membrane</keyword>
<keyword evidence="12" id="KW-1185">Reference proteome</keyword>
<evidence type="ECO:0000256" key="1">
    <source>
        <dbReference type="ARBA" id="ARBA00004609"/>
    </source>
</evidence>
<evidence type="ECO:0000256" key="5">
    <source>
        <dbReference type="ARBA" id="ARBA00023136"/>
    </source>
</evidence>
<dbReference type="InterPro" id="IPR046530">
    <property type="entry name" value="BIM1-like_dom"/>
</dbReference>
<keyword evidence="8" id="KW-1133">Transmembrane helix</keyword>
<evidence type="ECO:0000256" key="4">
    <source>
        <dbReference type="ARBA" id="ARBA00022729"/>
    </source>
</evidence>
<evidence type="ECO:0000259" key="10">
    <source>
        <dbReference type="Pfam" id="PF20238"/>
    </source>
</evidence>
<dbReference type="Proteomes" id="UP000322245">
    <property type="component" value="Unassembled WGS sequence"/>
</dbReference>
<evidence type="ECO:0000313" key="11">
    <source>
        <dbReference type="EMBL" id="TYJ58154.1"/>
    </source>
</evidence>
<dbReference type="GO" id="GO:0005886">
    <property type="term" value="C:plasma membrane"/>
    <property type="evidence" value="ECO:0007669"/>
    <property type="project" value="UniProtKB-SubCell"/>
</dbReference>
<keyword evidence="4 9" id="KW-0732">Signal</keyword>
<gene>
    <name evidence="11" type="ORF">B9479_001250</name>
</gene>
<keyword evidence="7" id="KW-0449">Lipoprotein</keyword>
<keyword evidence="2" id="KW-1003">Cell membrane</keyword>
<keyword evidence="3" id="KW-0336">GPI-anchor</keyword>
<feature type="signal peptide" evidence="9">
    <location>
        <begin position="1"/>
        <end position="17"/>
    </location>
</feature>
<accession>A0A5D3B5M8</accession>
<dbReference type="PANTHER" id="PTHR34992">
    <property type="entry name" value="HYPHAL ANASTAMOSIS-7 PROTEIN"/>
    <property type="match status" value="1"/>
</dbReference>
<keyword evidence="6" id="KW-0325">Glycoprotein</keyword>
<dbReference type="PANTHER" id="PTHR34992:SF5">
    <property type="entry name" value="ANCHORED PROTEIN, PUTATIVE (AFU_ORTHOLOGUE AFUA_6G02800)-RELATED"/>
    <property type="match status" value="1"/>
</dbReference>
<dbReference type="GO" id="GO:0098552">
    <property type="term" value="C:side of membrane"/>
    <property type="evidence" value="ECO:0007669"/>
    <property type="project" value="UniProtKB-KW"/>
</dbReference>
<name>A0A5D3B5M8_9TREE</name>
<organism evidence="11 12">
    <name type="scientific">Cryptococcus floricola</name>
    <dbReference type="NCBI Taxonomy" id="2591691"/>
    <lineage>
        <taxon>Eukaryota</taxon>
        <taxon>Fungi</taxon>
        <taxon>Dikarya</taxon>
        <taxon>Basidiomycota</taxon>
        <taxon>Agaricomycotina</taxon>
        <taxon>Tremellomycetes</taxon>
        <taxon>Tremellales</taxon>
        <taxon>Cryptococcaceae</taxon>
        <taxon>Cryptococcus</taxon>
    </lineage>
</organism>
<dbReference type="EMBL" id="NIDF01000007">
    <property type="protein sequence ID" value="TYJ58154.1"/>
    <property type="molecule type" value="Genomic_DNA"/>
</dbReference>
<keyword evidence="8" id="KW-0812">Transmembrane</keyword>
<sequence length="298" mass="31045">MLPLLALTALAATTASASTDMIQRFKQSPVEWIYPPPRSGFNASVANYAGCGDMPAGSRTYFPMCKSLPKVDGESRLIAKETAGGQLSINSLTVAADISILHVAQINPVAFHSWTGSGVNIEDMSPGEFCASAPDFESSYEAGDELTMIIMYQLYGDKTDYYDCADITLVETSNYTAPSYTCSNTSSLLTMASGVSTSTGQEKSVYANGTSSSTSSSVTVTTTVGVSNGSGLSAAKGGGIGAVCGVAFAAALVGAAYALGYLRFKKNRGALELVHDNDSMRSNIPLNGTNFNGKKQVV</sequence>
<evidence type="ECO:0000256" key="8">
    <source>
        <dbReference type="SAM" id="Phobius"/>
    </source>
</evidence>
<evidence type="ECO:0000256" key="3">
    <source>
        <dbReference type="ARBA" id="ARBA00022622"/>
    </source>
</evidence>
<evidence type="ECO:0000256" key="9">
    <source>
        <dbReference type="SAM" id="SignalP"/>
    </source>
</evidence>
<reference evidence="11 12" key="1">
    <citation type="submission" date="2017-05" db="EMBL/GenBank/DDBJ databases">
        <title>The Genome Sequence of Tsuchiyaea wingfieldii DSM 27421.</title>
        <authorList>
            <person name="Cuomo C."/>
            <person name="Passer A."/>
            <person name="Billmyre B."/>
            <person name="Heitman J."/>
        </authorList>
    </citation>
    <scope>NUCLEOTIDE SEQUENCE [LARGE SCALE GENOMIC DNA]</scope>
    <source>
        <strain evidence="11 12">DSM 27421</strain>
    </source>
</reference>
<evidence type="ECO:0000256" key="2">
    <source>
        <dbReference type="ARBA" id="ARBA00022475"/>
    </source>
</evidence>
<dbReference type="InterPro" id="IPR046936">
    <property type="entry name" value="BIM1-like"/>
</dbReference>
<comment type="caution">
    <text evidence="11">The sequence shown here is derived from an EMBL/GenBank/DDBJ whole genome shotgun (WGS) entry which is preliminary data.</text>
</comment>
<dbReference type="Pfam" id="PF20238">
    <property type="entry name" value="BIM1-like_dom"/>
    <property type="match status" value="1"/>
</dbReference>
<protein>
    <recommendedName>
        <fullName evidence="10">Copper acquisition factor BIM1-like domain-containing protein</fullName>
    </recommendedName>
</protein>
<feature type="transmembrane region" description="Helical" evidence="8">
    <location>
        <begin position="240"/>
        <end position="262"/>
    </location>
</feature>
<evidence type="ECO:0000313" key="12">
    <source>
        <dbReference type="Proteomes" id="UP000322245"/>
    </source>
</evidence>
<evidence type="ECO:0000256" key="6">
    <source>
        <dbReference type="ARBA" id="ARBA00023180"/>
    </source>
</evidence>
<evidence type="ECO:0000256" key="7">
    <source>
        <dbReference type="ARBA" id="ARBA00023288"/>
    </source>
</evidence>
<comment type="subcellular location">
    <subcellularLocation>
        <location evidence="1">Cell membrane</location>
        <topology evidence="1">Lipid-anchor</topology>
        <topology evidence="1">GPI-anchor</topology>
    </subcellularLocation>
</comment>
<proteinExistence type="predicted"/>
<feature type="domain" description="Copper acquisition factor BIM1-like" evidence="10">
    <location>
        <begin position="28"/>
        <end position="186"/>
    </location>
</feature>